<dbReference type="AlphaFoldDB" id="A0A9D9DV51"/>
<dbReference type="Gene3D" id="3.40.630.30">
    <property type="match status" value="1"/>
</dbReference>
<dbReference type="Proteomes" id="UP000823611">
    <property type="component" value="Unassembled WGS sequence"/>
</dbReference>
<protein>
    <submittedName>
        <fullName evidence="1">Uncharacterized protein</fullName>
    </submittedName>
</protein>
<accession>A0A9D9DV51</accession>
<sequence>MKLTVKTVNRKLTEFQEVKSLLKRVFPKNEQIPRVLLLFRAFDKDVKFLAYYDSGVFAGLVMMLRRRVLFLFYIWQ</sequence>
<dbReference type="EMBL" id="JADIMX010000100">
    <property type="protein sequence ID" value="MBO8434702.1"/>
    <property type="molecule type" value="Genomic_DNA"/>
</dbReference>
<name>A0A9D9DV51_9FIRM</name>
<evidence type="ECO:0000313" key="2">
    <source>
        <dbReference type="Proteomes" id="UP000823611"/>
    </source>
</evidence>
<gene>
    <name evidence="1" type="ORF">IAC55_05210</name>
</gene>
<reference evidence="1" key="2">
    <citation type="journal article" date="2021" name="PeerJ">
        <title>Extensive microbial diversity within the chicken gut microbiome revealed by metagenomics and culture.</title>
        <authorList>
            <person name="Gilroy R."/>
            <person name="Ravi A."/>
            <person name="Getino M."/>
            <person name="Pursley I."/>
            <person name="Horton D.L."/>
            <person name="Alikhan N.F."/>
            <person name="Baker D."/>
            <person name="Gharbi K."/>
            <person name="Hall N."/>
            <person name="Watson M."/>
            <person name="Adriaenssens E.M."/>
            <person name="Foster-Nyarko E."/>
            <person name="Jarju S."/>
            <person name="Secka A."/>
            <person name="Antonio M."/>
            <person name="Oren A."/>
            <person name="Chaudhuri R.R."/>
            <person name="La Ragione R."/>
            <person name="Hildebrand F."/>
            <person name="Pallen M.J."/>
        </authorList>
    </citation>
    <scope>NUCLEOTIDE SEQUENCE</scope>
    <source>
        <strain evidence="1">F6-4510</strain>
    </source>
</reference>
<reference evidence="1" key="1">
    <citation type="submission" date="2020-10" db="EMBL/GenBank/DDBJ databases">
        <authorList>
            <person name="Gilroy R."/>
        </authorList>
    </citation>
    <scope>NUCLEOTIDE SEQUENCE</scope>
    <source>
        <strain evidence="1">F6-4510</strain>
    </source>
</reference>
<proteinExistence type="predicted"/>
<organism evidence="1 2">
    <name type="scientific">Candidatus Fimicola merdigallinarum</name>
    <dbReference type="NCBI Taxonomy" id="2840819"/>
    <lineage>
        <taxon>Bacteria</taxon>
        <taxon>Bacillati</taxon>
        <taxon>Bacillota</taxon>
        <taxon>Clostridia</taxon>
        <taxon>Lachnospirales</taxon>
        <taxon>Lachnospiraceae</taxon>
        <taxon>Lachnospiraceae incertae sedis</taxon>
        <taxon>Candidatus Fimicola</taxon>
    </lineage>
</organism>
<comment type="caution">
    <text evidence="1">The sequence shown here is derived from an EMBL/GenBank/DDBJ whole genome shotgun (WGS) entry which is preliminary data.</text>
</comment>
<evidence type="ECO:0000313" key="1">
    <source>
        <dbReference type="EMBL" id="MBO8434702.1"/>
    </source>
</evidence>